<dbReference type="PANTHER" id="PTHR42776">
    <property type="entry name" value="SERINE PEPTIDASE S9 FAMILY MEMBER"/>
    <property type="match status" value="1"/>
</dbReference>
<gene>
    <name evidence="4" type="ORF">AOT14_34790</name>
</gene>
<dbReference type="InterPro" id="IPR001375">
    <property type="entry name" value="Peptidase_S9_cat"/>
</dbReference>
<dbReference type="SUPFAM" id="SSF53474">
    <property type="entry name" value="alpha/beta-Hydrolases"/>
    <property type="match status" value="1"/>
</dbReference>
<sequence length="694" mass="74298" precursor="true">MDRTLLFAVSLALTLSLSACNRTPAGSATPAAPAATGAPAAPPELIPRDALFGNPERANVQISPDGRYLGWVAAVDGVLNVWVAPADDIGKARAVTADKARGIRQYVWSHRPDTLLYLRDTGGDENFHLFSVDLASGQARDLSDFPATHAEVVGVSHLHPESVLVAMNDRDPKWHDLYRVDLASGQRTLLEKNTGRIAGYIADPDFKVRMASRACEDGGNDLLEPDGKGGWKVTGEIPFADSLTSFPGGYTSDGKTGYFFDSRGRDTAALYAIDAGTGAKTLVHEDARADIDDALDHPMTQRAQAVAVNYLKNEWKAVDPAIAPDLDTLKAIGPGSFSVTSRTLDDKTWIVAYSAAESPVTYYRYARGGTPERLFSARPALEGKALAAQWPQEIRSRDGLTLVSYLTLPRTADANGDGKADAPVPMVLLVHGGPWARDIYGYDAYHQWLANRGYAVLSVNYRGSTGFGKAFTNAGDGEWAGKMHDDLIDAVDWAVKNGVTTREQVAIMGGSYGGYATLVGLTFTPDAFKCGVDIVGPSNLDTLLSTIPPYWAAFFEQFARRVGDPRTAAGKQLLAERSPLTRVAAITRPLLIGQGANDPRVRQAESDQIVKAMTDKHIPVTYVLFPDEGHGFARPENSKAFNAVAEGFLAQCLGGRAQPIGGDFNGSSITVPTGADGVPGLAEAIGTHVQDIRR</sequence>
<dbReference type="PANTHER" id="PTHR42776:SF27">
    <property type="entry name" value="DIPEPTIDYL PEPTIDASE FAMILY MEMBER 6"/>
    <property type="match status" value="1"/>
</dbReference>
<dbReference type="GO" id="GO:0006508">
    <property type="term" value="P:proteolysis"/>
    <property type="evidence" value="ECO:0007669"/>
    <property type="project" value="InterPro"/>
</dbReference>
<keyword evidence="1" id="KW-0378">Hydrolase</keyword>
<dbReference type="SUPFAM" id="SSF82171">
    <property type="entry name" value="DPP6 N-terminal domain-like"/>
    <property type="match status" value="1"/>
</dbReference>
<proteinExistence type="predicted"/>
<evidence type="ECO:0000259" key="3">
    <source>
        <dbReference type="Pfam" id="PF00326"/>
    </source>
</evidence>
<name>A0A0S1B409_9GAMM</name>
<dbReference type="Gene3D" id="2.120.10.30">
    <property type="entry name" value="TolB, C-terminal domain"/>
    <property type="match status" value="1"/>
</dbReference>
<feature type="domain" description="Peptidase S9 prolyl oligopeptidase catalytic" evidence="3">
    <location>
        <begin position="443"/>
        <end position="655"/>
    </location>
</feature>
<dbReference type="Gene3D" id="3.40.50.1820">
    <property type="entry name" value="alpha/beta hydrolase"/>
    <property type="match status" value="1"/>
</dbReference>
<dbReference type="PROSITE" id="PS51257">
    <property type="entry name" value="PROKAR_LIPOPROTEIN"/>
    <property type="match status" value="1"/>
</dbReference>
<dbReference type="InterPro" id="IPR029058">
    <property type="entry name" value="AB_hydrolase_fold"/>
</dbReference>
<evidence type="ECO:0000256" key="2">
    <source>
        <dbReference type="SAM" id="SignalP"/>
    </source>
</evidence>
<protein>
    <submittedName>
        <fullName evidence="4">Peptidase S9</fullName>
    </submittedName>
</protein>
<accession>A0A0S1B409</accession>
<dbReference type="GO" id="GO:0004252">
    <property type="term" value="F:serine-type endopeptidase activity"/>
    <property type="evidence" value="ECO:0007669"/>
    <property type="project" value="TreeGrafter"/>
</dbReference>
<dbReference type="EMBL" id="CP012900">
    <property type="protein sequence ID" value="ALJ29815.1"/>
    <property type="molecule type" value="Genomic_DNA"/>
</dbReference>
<keyword evidence="2" id="KW-0732">Signal</keyword>
<evidence type="ECO:0000313" key="4">
    <source>
        <dbReference type="EMBL" id="ALJ29815.1"/>
    </source>
</evidence>
<dbReference type="Proteomes" id="UP000061010">
    <property type="component" value="Chromosome"/>
</dbReference>
<evidence type="ECO:0000256" key="1">
    <source>
        <dbReference type="ARBA" id="ARBA00022801"/>
    </source>
</evidence>
<evidence type="ECO:0000313" key="5">
    <source>
        <dbReference type="Proteomes" id="UP000061010"/>
    </source>
</evidence>
<dbReference type="AlphaFoldDB" id="A0A0S1B409"/>
<dbReference type="InterPro" id="IPR011042">
    <property type="entry name" value="6-blade_b-propeller_TolB-like"/>
</dbReference>
<dbReference type="Pfam" id="PF00326">
    <property type="entry name" value="Peptidase_S9"/>
    <property type="match status" value="1"/>
</dbReference>
<reference evidence="4 5" key="1">
    <citation type="journal article" date="2015" name="Genome Announc.">
        <title>Complete Genome Sequencing of Stenotrophomonas acidaminiphila ZAC14D2_NAIMI4_2, a Multidrug-Resistant Strain Isolated from Sediments of a Polluted River in Mexico, Uncovers New Antibiotic Resistance Genes and a Novel Class-II Lasso Peptide Biosynthesis Gene Cluster.</title>
        <authorList>
            <person name="Vinuesa P."/>
            <person name="Ochoa-Sanchez L.E."/>
        </authorList>
    </citation>
    <scope>NUCLEOTIDE SEQUENCE [LARGE SCALE GENOMIC DNA]</scope>
    <source>
        <strain evidence="4 5">ZAC14D2_NAIMI4_2</strain>
    </source>
</reference>
<dbReference type="PATRIC" id="fig|128780.6.peg.3522"/>
<feature type="chain" id="PRO_5006588605" evidence="2">
    <location>
        <begin position="22"/>
        <end position="694"/>
    </location>
</feature>
<feature type="signal peptide" evidence="2">
    <location>
        <begin position="1"/>
        <end position="21"/>
    </location>
</feature>
<dbReference type="KEGG" id="sacz:AOT14_34790"/>
<keyword evidence="5" id="KW-1185">Reference proteome</keyword>
<organism evidence="4 5">
    <name type="scientific">Stenotrophomonas acidaminiphila</name>
    <dbReference type="NCBI Taxonomy" id="128780"/>
    <lineage>
        <taxon>Bacteria</taxon>
        <taxon>Pseudomonadati</taxon>
        <taxon>Pseudomonadota</taxon>
        <taxon>Gammaproteobacteria</taxon>
        <taxon>Lysobacterales</taxon>
        <taxon>Lysobacteraceae</taxon>
        <taxon>Stenotrophomonas</taxon>
    </lineage>
</organism>
<dbReference type="OrthoDB" id="4269629at2"/>